<feature type="domain" description="External alternative NADH-ubiquinone oxidoreductase-like C-terminal" evidence="11">
    <location>
        <begin position="361"/>
        <end position="414"/>
    </location>
</feature>
<reference evidence="12 13" key="1">
    <citation type="journal article" date="2017" name="Front. Microbiol.">
        <title>Labilibaculum manganireducens gen. nov., sp. nov. and Labilibaculum filiforme sp. nov., Novel Bacteroidetes Isolated from Subsurface Sediments of the Baltic Sea.</title>
        <authorList>
            <person name="Vandieken V."/>
            <person name="Marshall I.P."/>
            <person name="Niemann H."/>
            <person name="Engelen B."/>
            <person name="Cypionka H."/>
        </authorList>
    </citation>
    <scope>NUCLEOTIDE SEQUENCE [LARGE SCALE GENOMIC DNA]</scope>
    <source>
        <strain evidence="12 13">59.16B</strain>
    </source>
</reference>
<evidence type="ECO:0000256" key="8">
    <source>
        <dbReference type="ARBA" id="ARBA00047599"/>
    </source>
</evidence>
<evidence type="ECO:0000256" key="3">
    <source>
        <dbReference type="ARBA" id="ARBA00022630"/>
    </source>
</evidence>
<dbReference type="Gene3D" id="3.50.50.100">
    <property type="match status" value="1"/>
</dbReference>
<evidence type="ECO:0000256" key="6">
    <source>
        <dbReference type="ARBA" id="ARBA00023002"/>
    </source>
</evidence>
<dbReference type="EMBL" id="MVDD01000014">
    <property type="protein sequence ID" value="PKQ61424.1"/>
    <property type="molecule type" value="Genomic_DNA"/>
</dbReference>
<dbReference type="SUPFAM" id="SSF51905">
    <property type="entry name" value="FAD/NAD(P)-binding domain"/>
    <property type="match status" value="2"/>
</dbReference>
<dbReference type="AlphaFoldDB" id="A0A2N3HTM6"/>
<evidence type="ECO:0000256" key="1">
    <source>
        <dbReference type="ARBA" id="ARBA00005272"/>
    </source>
</evidence>
<dbReference type="PANTHER" id="PTHR43706">
    <property type="entry name" value="NADH DEHYDROGENASE"/>
    <property type="match status" value="1"/>
</dbReference>
<keyword evidence="4" id="KW-0274">FAD</keyword>
<keyword evidence="7" id="KW-0520">NAD</keyword>
<keyword evidence="6" id="KW-0560">Oxidoreductase</keyword>
<dbReference type="PRINTS" id="PR00411">
    <property type="entry name" value="PNDRDTASEI"/>
</dbReference>
<keyword evidence="9" id="KW-0472">Membrane</keyword>
<dbReference type="InterPro" id="IPR036188">
    <property type="entry name" value="FAD/NAD-bd_sf"/>
</dbReference>
<protein>
    <recommendedName>
        <fullName evidence="2">NADH:ubiquinone reductase (non-electrogenic)</fullName>
        <ecNumber evidence="2">1.6.5.9</ecNumber>
    </recommendedName>
</protein>
<dbReference type="Pfam" id="PF22366">
    <property type="entry name" value="NDH2_C"/>
    <property type="match status" value="1"/>
</dbReference>
<evidence type="ECO:0000259" key="11">
    <source>
        <dbReference type="Pfam" id="PF22366"/>
    </source>
</evidence>
<accession>A0A2N3HTM6</accession>
<keyword evidence="13" id="KW-1185">Reference proteome</keyword>
<dbReference type="EC" id="1.6.5.9" evidence="2"/>
<dbReference type="InterPro" id="IPR054585">
    <property type="entry name" value="NDH2-like_C"/>
</dbReference>
<keyword evidence="3" id="KW-0285">Flavoprotein</keyword>
<keyword evidence="9" id="KW-0812">Transmembrane</keyword>
<organism evidence="12 13">
    <name type="scientific">Labilibaculum filiforme</name>
    <dbReference type="NCBI Taxonomy" id="1940526"/>
    <lineage>
        <taxon>Bacteria</taxon>
        <taxon>Pseudomonadati</taxon>
        <taxon>Bacteroidota</taxon>
        <taxon>Bacteroidia</taxon>
        <taxon>Marinilabiliales</taxon>
        <taxon>Marinifilaceae</taxon>
        <taxon>Labilibaculum</taxon>
    </lineage>
</organism>
<evidence type="ECO:0000256" key="4">
    <source>
        <dbReference type="ARBA" id="ARBA00022827"/>
    </source>
</evidence>
<comment type="similarity">
    <text evidence="1">Belongs to the NADH dehydrogenase family.</text>
</comment>
<evidence type="ECO:0000313" key="13">
    <source>
        <dbReference type="Proteomes" id="UP000233535"/>
    </source>
</evidence>
<dbReference type="GO" id="GO:0050136">
    <property type="term" value="F:NADH dehydrogenase (quinone) (non-electrogenic) activity"/>
    <property type="evidence" value="ECO:0007669"/>
    <property type="project" value="UniProtKB-EC"/>
</dbReference>
<keyword evidence="5" id="KW-0809">Transit peptide</keyword>
<evidence type="ECO:0000256" key="5">
    <source>
        <dbReference type="ARBA" id="ARBA00022946"/>
    </source>
</evidence>
<comment type="catalytic activity">
    <reaction evidence="8">
        <text>a quinone + NADH + H(+) = a quinol + NAD(+)</text>
        <dbReference type="Rhea" id="RHEA:46160"/>
        <dbReference type="ChEBI" id="CHEBI:15378"/>
        <dbReference type="ChEBI" id="CHEBI:24646"/>
        <dbReference type="ChEBI" id="CHEBI:57540"/>
        <dbReference type="ChEBI" id="CHEBI:57945"/>
        <dbReference type="ChEBI" id="CHEBI:132124"/>
        <dbReference type="EC" id="1.6.5.9"/>
    </reaction>
</comment>
<dbReference type="Pfam" id="PF07992">
    <property type="entry name" value="Pyr_redox_2"/>
    <property type="match status" value="1"/>
</dbReference>
<dbReference type="InterPro" id="IPR045024">
    <property type="entry name" value="NDH-2"/>
</dbReference>
<comment type="caution">
    <text evidence="12">The sequence shown here is derived from an EMBL/GenBank/DDBJ whole genome shotgun (WGS) entry which is preliminary data.</text>
</comment>
<dbReference type="PRINTS" id="PR00368">
    <property type="entry name" value="FADPNR"/>
</dbReference>
<evidence type="ECO:0000259" key="10">
    <source>
        <dbReference type="Pfam" id="PF07992"/>
    </source>
</evidence>
<keyword evidence="9" id="KW-1133">Transmembrane helix</keyword>
<dbReference type="OrthoDB" id="9781621at2"/>
<dbReference type="PANTHER" id="PTHR43706:SF47">
    <property type="entry name" value="EXTERNAL NADH-UBIQUINONE OXIDOREDUCTASE 1, MITOCHONDRIAL-RELATED"/>
    <property type="match status" value="1"/>
</dbReference>
<feature type="domain" description="FAD/NAD(P)-binding" evidence="10">
    <location>
        <begin position="19"/>
        <end position="337"/>
    </location>
</feature>
<name>A0A2N3HTM6_9BACT</name>
<evidence type="ECO:0000256" key="9">
    <source>
        <dbReference type="SAM" id="Phobius"/>
    </source>
</evidence>
<proteinExistence type="inferred from homology"/>
<evidence type="ECO:0000256" key="7">
    <source>
        <dbReference type="ARBA" id="ARBA00023027"/>
    </source>
</evidence>
<evidence type="ECO:0000256" key="2">
    <source>
        <dbReference type="ARBA" id="ARBA00012637"/>
    </source>
</evidence>
<sequence>MLEKNMDTIKHIPENGKIRIVIVGGGFAGLKLARQLVKTKYQVVLIDKNNFHQFQPLFYQVATSGLEPSSIAFPLRKIFQKKKNVHFRMADLLEVNTNIQEIYTSLGSLKYDHLVLATGVDTNYFGNKNIEEFGIPMKSVSEAIFLRNSILRNYEKALNESDPQKAANYMNIVLVGGGPTGVELAGALAEMKNDILPKDYPELDFSLMNVYLFEASNRLLSGMSEKASAKAKTYLEKLGVIVKTEAKVADYDGLKISLADGEEFFSYALVWAAGVVANPIKGISELAATRGGRLRVDRYNKINGLNNVYAIGDLAMQQEGEFQNGHPQVAQVGLQQASVLGKNLINSQQGKKWKAFHYKDRGSLATIGRNLAVADLPGIKTQGFLAWILWLFVHLMAIVGVKNRFFILVNWVWNYWTSDQSLRVLIRPNKRSFTDRASKKQQEKNGVCMN</sequence>
<dbReference type="InterPro" id="IPR023753">
    <property type="entry name" value="FAD/NAD-binding_dom"/>
</dbReference>
<dbReference type="Proteomes" id="UP000233535">
    <property type="component" value="Unassembled WGS sequence"/>
</dbReference>
<feature type="transmembrane region" description="Helical" evidence="9">
    <location>
        <begin position="384"/>
        <end position="401"/>
    </location>
</feature>
<evidence type="ECO:0000313" key="12">
    <source>
        <dbReference type="EMBL" id="PKQ61424.1"/>
    </source>
</evidence>
<gene>
    <name evidence="12" type="ORF">BZG02_15845</name>
</gene>